<comment type="caution">
    <text evidence="9">The sequence shown here is derived from an EMBL/GenBank/DDBJ whole genome shotgun (WGS) entry which is preliminary data.</text>
</comment>
<dbReference type="InterPro" id="IPR036429">
    <property type="entry name" value="SpoA-like_sf"/>
</dbReference>
<dbReference type="InterPro" id="IPR051469">
    <property type="entry name" value="FliN/MopA/SpaO"/>
</dbReference>
<feature type="domain" description="Flagellar motor switch protein FliN-like C-terminal" evidence="8">
    <location>
        <begin position="33"/>
        <end position="102"/>
    </location>
</feature>
<dbReference type="PRINTS" id="PR00956">
    <property type="entry name" value="FLGMOTORFLIN"/>
</dbReference>
<gene>
    <name evidence="9" type="primary">fliN</name>
    <name evidence="9" type="ORF">CQA62_04520</name>
</gene>
<dbReference type="PANTHER" id="PTHR43484:SF1">
    <property type="entry name" value="FLAGELLAR MOTOR SWITCH PROTEIN FLIN"/>
    <property type="match status" value="1"/>
</dbReference>
<dbReference type="RefSeq" id="WP_104724739.1">
    <property type="nucleotide sequence ID" value="NZ_FZNE01000004.1"/>
</dbReference>
<evidence type="ECO:0000313" key="9">
    <source>
        <dbReference type="EMBL" id="RDU69100.1"/>
    </source>
</evidence>
<dbReference type="Gene3D" id="2.30.330.10">
    <property type="entry name" value="SpoA-like"/>
    <property type="match status" value="1"/>
</dbReference>
<evidence type="ECO:0000256" key="6">
    <source>
        <dbReference type="ARBA" id="ARBA00022779"/>
    </source>
</evidence>
<dbReference type="GO" id="GO:0003774">
    <property type="term" value="F:cytoskeletal motor activity"/>
    <property type="evidence" value="ECO:0007669"/>
    <property type="project" value="InterPro"/>
</dbReference>
<dbReference type="Pfam" id="PF01052">
    <property type="entry name" value="FliMN_C"/>
    <property type="match status" value="1"/>
</dbReference>
<keyword evidence="9" id="KW-0969">Cilium</keyword>
<dbReference type="GO" id="GO:0005886">
    <property type="term" value="C:plasma membrane"/>
    <property type="evidence" value="ECO:0007669"/>
    <property type="project" value="UniProtKB-SubCell"/>
</dbReference>
<dbReference type="SUPFAM" id="SSF101801">
    <property type="entry name" value="Surface presentation of antigens (SPOA)"/>
    <property type="match status" value="1"/>
</dbReference>
<evidence type="ECO:0000256" key="5">
    <source>
        <dbReference type="ARBA" id="ARBA00022500"/>
    </source>
</evidence>
<dbReference type="GO" id="GO:0009425">
    <property type="term" value="C:bacterial-type flagellum basal body"/>
    <property type="evidence" value="ECO:0007669"/>
    <property type="project" value="InterPro"/>
</dbReference>
<dbReference type="PANTHER" id="PTHR43484">
    <property type="match status" value="1"/>
</dbReference>
<evidence type="ECO:0000256" key="1">
    <source>
        <dbReference type="ARBA" id="ARBA00004413"/>
    </source>
</evidence>
<dbReference type="GO" id="GO:0006935">
    <property type="term" value="P:chemotaxis"/>
    <property type="evidence" value="ECO:0007669"/>
    <property type="project" value="UniProtKB-KW"/>
</dbReference>
<keyword evidence="7" id="KW-0472">Membrane</keyword>
<evidence type="ECO:0000256" key="4">
    <source>
        <dbReference type="ARBA" id="ARBA00022475"/>
    </source>
</evidence>
<keyword evidence="4" id="KW-1003">Cell membrane</keyword>
<name>A0A3D8IVS4_9HELI</name>
<keyword evidence="5" id="KW-0145">Chemotaxis</keyword>
<organism evidence="9 10">
    <name type="scientific">Helicobacter cholecystus</name>
    <dbReference type="NCBI Taxonomy" id="45498"/>
    <lineage>
        <taxon>Bacteria</taxon>
        <taxon>Pseudomonadati</taxon>
        <taxon>Campylobacterota</taxon>
        <taxon>Epsilonproteobacteria</taxon>
        <taxon>Campylobacterales</taxon>
        <taxon>Helicobacteraceae</taxon>
        <taxon>Helicobacter</taxon>
    </lineage>
</organism>
<dbReference type="AlphaFoldDB" id="A0A3D8IVS4"/>
<sequence>MLDSILNQDYEHTEREVELAKNFEKMMENYAGLLDMDVVFDAQLASTKLTLRDILKLEKGSIIDLQKPAGESIEAFVNGRVIGKGEVMVYEKNLAIRINEILDSDAIVYYITRERI</sequence>
<keyword evidence="9" id="KW-0282">Flagellum</keyword>
<dbReference type="GO" id="GO:0071973">
    <property type="term" value="P:bacterial-type flagellum-dependent cell motility"/>
    <property type="evidence" value="ECO:0007669"/>
    <property type="project" value="InterPro"/>
</dbReference>
<dbReference type="NCBIfam" id="TIGR02480">
    <property type="entry name" value="fliN"/>
    <property type="match status" value="1"/>
</dbReference>
<evidence type="ECO:0000313" key="10">
    <source>
        <dbReference type="Proteomes" id="UP000257067"/>
    </source>
</evidence>
<dbReference type="NCBIfam" id="NF006273">
    <property type="entry name" value="PRK08433.1"/>
    <property type="match status" value="1"/>
</dbReference>
<reference evidence="9 10" key="1">
    <citation type="submission" date="2018-04" db="EMBL/GenBank/DDBJ databases">
        <title>Novel Campyloabacter and Helicobacter Species and Strains.</title>
        <authorList>
            <person name="Mannion A.J."/>
            <person name="Shen Z."/>
            <person name="Fox J.G."/>
        </authorList>
    </citation>
    <scope>NUCLEOTIDE SEQUENCE [LARGE SCALE GENOMIC DNA]</scope>
    <source>
        <strain evidence="9 10">ATCC 700242</strain>
    </source>
</reference>
<evidence type="ECO:0000256" key="3">
    <source>
        <dbReference type="ARBA" id="ARBA00021897"/>
    </source>
</evidence>
<dbReference type="InterPro" id="IPR012826">
    <property type="entry name" value="FliN"/>
</dbReference>
<keyword evidence="10" id="KW-1185">Reference proteome</keyword>
<proteinExistence type="inferred from homology"/>
<keyword evidence="6" id="KW-0283">Flagellar rotation</keyword>
<keyword evidence="9" id="KW-0966">Cell projection</keyword>
<comment type="similarity">
    <text evidence="2">Belongs to the FliN/MopA/SpaO family.</text>
</comment>
<dbReference type="Proteomes" id="UP000257067">
    <property type="component" value="Unassembled WGS sequence"/>
</dbReference>
<dbReference type="InterPro" id="IPR001543">
    <property type="entry name" value="FliN-like_C"/>
</dbReference>
<dbReference type="OrthoDB" id="5365677at2"/>
<dbReference type="EMBL" id="NXLU01000004">
    <property type="protein sequence ID" value="RDU69100.1"/>
    <property type="molecule type" value="Genomic_DNA"/>
</dbReference>
<evidence type="ECO:0000256" key="2">
    <source>
        <dbReference type="ARBA" id="ARBA00009226"/>
    </source>
</evidence>
<accession>A0A3D8IVS4</accession>
<protein>
    <recommendedName>
        <fullName evidence="3">Flagellar motor switch protein FliN</fullName>
    </recommendedName>
</protein>
<dbReference type="InterPro" id="IPR001172">
    <property type="entry name" value="FliN_T3SS_HrcQb"/>
</dbReference>
<evidence type="ECO:0000259" key="8">
    <source>
        <dbReference type="Pfam" id="PF01052"/>
    </source>
</evidence>
<comment type="subcellular location">
    <subcellularLocation>
        <location evidence="1">Cell membrane</location>
        <topology evidence="1">Peripheral membrane protein</topology>
        <orientation evidence="1">Cytoplasmic side</orientation>
    </subcellularLocation>
</comment>
<evidence type="ECO:0000256" key="7">
    <source>
        <dbReference type="ARBA" id="ARBA00023136"/>
    </source>
</evidence>